<comment type="caution">
    <text evidence="1">The sequence shown here is derived from an EMBL/GenBank/DDBJ whole genome shotgun (WGS) entry which is preliminary data.</text>
</comment>
<name>A0ABD3AQR4_9GENT</name>
<reference evidence="1 2" key="1">
    <citation type="submission" date="2024-11" db="EMBL/GenBank/DDBJ databases">
        <title>A near-complete genome assembly of Cinchona calisaya.</title>
        <authorList>
            <person name="Lian D.C."/>
            <person name="Zhao X.W."/>
            <person name="Wei L."/>
        </authorList>
    </citation>
    <scope>NUCLEOTIDE SEQUENCE [LARGE SCALE GENOMIC DNA]</scope>
    <source>
        <tissue evidence="1">Nenye</tissue>
    </source>
</reference>
<accession>A0ABD3AQR4</accession>
<protein>
    <submittedName>
        <fullName evidence="1">Uncharacterized protein</fullName>
    </submittedName>
</protein>
<dbReference type="EMBL" id="JBJUIK010000003">
    <property type="protein sequence ID" value="KAL3533552.1"/>
    <property type="molecule type" value="Genomic_DNA"/>
</dbReference>
<sequence>MLKMPKPVRLTGDEDTEKAEITRFLGGFERLCKRIEKASNEWTSVGLAANASPSLAGKKICLRGITIDASIWTHEAAVSCRVGLYKLRRPGRELKNYFHQNIHTARGDGFGWADGWGGFMKDFSRDTELAVMDYGEIQIVKEEILDLQCGGTGASDNRRIKWDILINGGDGEIIEHDNQGFPSDGLYMFSYHLNWNVRSWIYYGSMIYFDYN</sequence>
<dbReference type="Proteomes" id="UP001630127">
    <property type="component" value="Unassembled WGS sequence"/>
</dbReference>
<organism evidence="1 2">
    <name type="scientific">Cinchona calisaya</name>
    <dbReference type="NCBI Taxonomy" id="153742"/>
    <lineage>
        <taxon>Eukaryota</taxon>
        <taxon>Viridiplantae</taxon>
        <taxon>Streptophyta</taxon>
        <taxon>Embryophyta</taxon>
        <taxon>Tracheophyta</taxon>
        <taxon>Spermatophyta</taxon>
        <taxon>Magnoliopsida</taxon>
        <taxon>eudicotyledons</taxon>
        <taxon>Gunneridae</taxon>
        <taxon>Pentapetalae</taxon>
        <taxon>asterids</taxon>
        <taxon>lamiids</taxon>
        <taxon>Gentianales</taxon>
        <taxon>Rubiaceae</taxon>
        <taxon>Cinchonoideae</taxon>
        <taxon>Cinchoneae</taxon>
        <taxon>Cinchona</taxon>
    </lineage>
</organism>
<dbReference type="AlphaFoldDB" id="A0ABD3AQR4"/>
<evidence type="ECO:0000313" key="1">
    <source>
        <dbReference type="EMBL" id="KAL3533552.1"/>
    </source>
</evidence>
<keyword evidence="2" id="KW-1185">Reference proteome</keyword>
<proteinExistence type="predicted"/>
<evidence type="ECO:0000313" key="2">
    <source>
        <dbReference type="Proteomes" id="UP001630127"/>
    </source>
</evidence>
<gene>
    <name evidence="1" type="ORF">ACH5RR_007073</name>
</gene>